<evidence type="ECO:0000313" key="6">
    <source>
        <dbReference type="EMBL" id="MFI9102388.1"/>
    </source>
</evidence>
<evidence type="ECO:0000313" key="7">
    <source>
        <dbReference type="Proteomes" id="UP001614394"/>
    </source>
</evidence>
<dbReference type="InterPro" id="IPR032808">
    <property type="entry name" value="DoxX"/>
</dbReference>
<evidence type="ECO:0000256" key="2">
    <source>
        <dbReference type="ARBA" id="ARBA00022692"/>
    </source>
</evidence>
<keyword evidence="3 5" id="KW-1133">Transmembrane helix</keyword>
<sequence length="123" mass="13151">MFTLSVVLTVLLLCEVLPSAVVALFRARVGLARLDELTRLGVLQGRYLWVVSLLGVLHLFATVAVIVGLWVPALGVAGAAVEVGVFGWVLSRQLRAGDRGRSLGAYLLFLAMALAVLVVNLLR</sequence>
<dbReference type="RefSeq" id="WP_399650037.1">
    <property type="nucleotide sequence ID" value="NZ_JBITYG010000005.1"/>
</dbReference>
<comment type="subcellular location">
    <subcellularLocation>
        <location evidence="1">Membrane</location>
        <topology evidence="1">Multi-pass membrane protein</topology>
    </subcellularLocation>
</comment>
<evidence type="ECO:0000256" key="3">
    <source>
        <dbReference type="ARBA" id="ARBA00022989"/>
    </source>
</evidence>
<accession>A0ABW8C7J5</accession>
<protein>
    <submittedName>
        <fullName evidence="6">DoxX family protein</fullName>
    </submittedName>
</protein>
<feature type="transmembrane region" description="Helical" evidence="5">
    <location>
        <begin position="103"/>
        <end position="122"/>
    </location>
</feature>
<keyword evidence="2 5" id="KW-0812">Transmembrane</keyword>
<proteinExistence type="predicted"/>
<keyword evidence="4 5" id="KW-0472">Membrane</keyword>
<dbReference type="Proteomes" id="UP001614394">
    <property type="component" value="Unassembled WGS sequence"/>
</dbReference>
<gene>
    <name evidence="6" type="ORF">ACIGXA_17870</name>
</gene>
<keyword evidence="7" id="KW-1185">Reference proteome</keyword>
<evidence type="ECO:0000256" key="4">
    <source>
        <dbReference type="ARBA" id="ARBA00023136"/>
    </source>
</evidence>
<dbReference type="Pfam" id="PF13564">
    <property type="entry name" value="DoxX_2"/>
    <property type="match status" value="1"/>
</dbReference>
<organism evidence="6 7">
    <name type="scientific">Streptomyces fildesensis</name>
    <dbReference type="NCBI Taxonomy" id="375757"/>
    <lineage>
        <taxon>Bacteria</taxon>
        <taxon>Bacillati</taxon>
        <taxon>Actinomycetota</taxon>
        <taxon>Actinomycetes</taxon>
        <taxon>Kitasatosporales</taxon>
        <taxon>Streptomycetaceae</taxon>
        <taxon>Streptomyces</taxon>
    </lineage>
</organism>
<reference evidence="6 7" key="1">
    <citation type="submission" date="2024-10" db="EMBL/GenBank/DDBJ databases">
        <title>The Natural Products Discovery Center: Release of the First 8490 Sequenced Strains for Exploring Actinobacteria Biosynthetic Diversity.</title>
        <authorList>
            <person name="Kalkreuter E."/>
            <person name="Kautsar S.A."/>
            <person name="Yang D."/>
            <person name="Bader C.D."/>
            <person name="Teijaro C.N."/>
            <person name="Fluegel L."/>
            <person name="Davis C.M."/>
            <person name="Simpson J.R."/>
            <person name="Lauterbach L."/>
            <person name="Steele A.D."/>
            <person name="Gui C."/>
            <person name="Meng S."/>
            <person name="Li G."/>
            <person name="Viehrig K."/>
            <person name="Ye F."/>
            <person name="Su P."/>
            <person name="Kiefer A.F."/>
            <person name="Nichols A."/>
            <person name="Cepeda A.J."/>
            <person name="Yan W."/>
            <person name="Fan B."/>
            <person name="Jiang Y."/>
            <person name="Adhikari A."/>
            <person name="Zheng C.-J."/>
            <person name="Schuster L."/>
            <person name="Cowan T.M."/>
            <person name="Smanski M.J."/>
            <person name="Chevrette M.G."/>
            <person name="De Carvalho L.P.S."/>
            <person name="Shen B."/>
        </authorList>
    </citation>
    <scope>NUCLEOTIDE SEQUENCE [LARGE SCALE GENOMIC DNA]</scope>
    <source>
        <strain evidence="6 7">NPDC053399</strain>
    </source>
</reference>
<feature type="transmembrane region" description="Helical" evidence="5">
    <location>
        <begin position="47"/>
        <end position="67"/>
    </location>
</feature>
<comment type="caution">
    <text evidence="6">The sequence shown here is derived from an EMBL/GenBank/DDBJ whole genome shotgun (WGS) entry which is preliminary data.</text>
</comment>
<feature type="transmembrane region" description="Helical" evidence="5">
    <location>
        <begin position="74"/>
        <end position="91"/>
    </location>
</feature>
<name>A0ABW8C7J5_9ACTN</name>
<dbReference type="EMBL" id="JBITYG010000005">
    <property type="protein sequence ID" value="MFI9102388.1"/>
    <property type="molecule type" value="Genomic_DNA"/>
</dbReference>
<evidence type="ECO:0000256" key="5">
    <source>
        <dbReference type="SAM" id="Phobius"/>
    </source>
</evidence>
<evidence type="ECO:0000256" key="1">
    <source>
        <dbReference type="ARBA" id="ARBA00004141"/>
    </source>
</evidence>